<gene>
    <name evidence="2" type="ORF">NJT12_06895</name>
</gene>
<dbReference type="Proteomes" id="UP001212170">
    <property type="component" value="Unassembled WGS sequence"/>
</dbReference>
<name>A0ABT4WA47_9FLAO</name>
<evidence type="ECO:0000313" key="3">
    <source>
        <dbReference type="Proteomes" id="UP001212170"/>
    </source>
</evidence>
<reference evidence="2 3" key="1">
    <citation type="journal article" date="2023" name="Chemosphere">
        <title>Whole genome analysis of Flavobacterium aziz-sancarii sp. nov., isolated from Ardley Island (Antarctica), revealed a rich resistome and bioremediation potential.</title>
        <authorList>
            <person name="Otur C."/>
            <person name="Okay S."/>
            <person name="Kurt-Kizildogan A."/>
        </authorList>
    </citation>
    <scope>NUCLEOTIDE SEQUENCE [LARGE SCALE GENOMIC DNA]</scope>
    <source>
        <strain evidence="2 3">AC</strain>
    </source>
</reference>
<dbReference type="EMBL" id="JAMZNK010000008">
    <property type="protein sequence ID" value="MDA6069341.1"/>
    <property type="molecule type" value="Genomic_DNA"/>
</dbReference>
<sequence>MQALLTTFCFLFFTYNLSLAQTNHNDLKDVNLKGSVKSFGKCLLEGTSIPLAVENKICRMGIGNTYNEKGFLISSNSISYNASIVEINYHYNTKGDLSATDYYYPEKKTSNSYLVTVKYDSAKNEVSYWFYRENILQSKTIFIRDNKGNLIVEQNYDANGKLNTEKRYEYDVDNYKIKESFWSIRPPGYLDKPTFESVVTYHNDERGNPVIKIDSASKEKTTYVYQYDNVGNWLLCTAYNDKGQIKQVTEQYFEYY</sequence>
<protein>
    <recommendedName>
        <fullName evidence="4">YD repeat-containing protein</fullName>
    </recommendedName>
</protein>
<evidence type="ECO:0000256" key="1">
    <source>
        <dbReference type="SAM" id="SignalP"/>
    </source>
</evidence>
<evidence type="ECO:0008006" key="4">
    <source>
        <dbReference type="Google" id="ProtNLM"/>
    </source>
</evidence>
<feature type="signal peptide" evidence="1">
    <location>
        <begin position="1"/>
        <end position="20"/>
    </location>
</feature>
<feature type="chain" id="PRO_5046350641" description="YD repeat-containing protein" evidence="1">
    <location>
        <begin position="21"/>
        <end position="256"/>
    </location>
</feature>
<keyword evidence="1" id="KW-0732">Signal</keyword>
<comment type="caution">
    <text evidence="2">The sequence shown here is derived from an EMBL/GenBank/DDBJ whole genome shotgun (WGS) entry which is preliminary data.</text>
</comment>
<proteinExistence type="predicted"/>
<organism evidence="2 3">
    <name type="scientific">Flavobacterium azizsancarii</name>
    <dbReference type="NCBI Taxonomy" id="2961580"/>
    <lineage>
        <taxon>Bacteria</taxon>
        <taxon>Pseudomonadati</taxon>
        <taxon>Bacteroidota</taxon>
        <taxon>Flavobacteriia</taxon>
        <taxon>Flavobacteriales</taxon>
        <taxon>Flavobacteriaceae</taxon>
        <taxon>Flavobacterium</taxon>
    </lineage>
</organism>
<dbReference type="RefSeq" id="WP_271335153.1">
    <property type="nucleotide sequence ID" value="NZ_JAMZNK010000008.1"/>
</dbReference>
<keyword evidence="3" id="KW-1185">Reference proteome</keyword>
<accession>A0ABT4WA47</accession>
<evidence type="ECO:0000313" key="2">
    <source>
        <dbReference type="EMBL" id="MDA6069341.1"/>
    </source>
</evidence>